<evidence type="ECO:0000256" key="5">
    <source>
        <dbReference type="PROSITE-ProRule" id="PRU01023"/>
    </source>
</evidence>
<comment type="caution">
    <text evidence="5">Lacks conserved residue(s) required for the propagation of feature annotation.</text>
</comment>
<evidence type="ECO:0000256" key="3">
    <source>
        <dbReference type="ARBA" id="ARBA00022691"/>
    </source>
</evidence>
<reference evidence="7 8" key="1">
    <citation type="journal article" date="2013" name="Genome Announc.">
        <title>Draft Genome Sequence of Strain JLT2015T, Belonging to the Family Sphingomonadaceae of the Alphaproteobacteria.</title>
        <authorList>
            <person name="Tang K."/>
            <person name="Liu K."/>
            <person name="Li S."/>
            <person name="Jiao N."/>
        </authorList>
    </citation>
    <scope>NUCLEOTIDE SEQUENCE [LARGE SCALE GENOMIC DNA]</scope>
    <source>
        <strain evidence="7 8">JLT2015</strain>
    </source>
</reference>
<keyword evidence="1 5" id="KW-0489">Methyltransferase</keyword>
<dbReference type="GO" id="GO:0008173">
    <property type="term" value="F:RNA methyltransferase activity"/>
    <property type="evidence" value="ECO:0007669"/>
    <property type="project" value="InterPro"/>
</dbReference>
<feature type="binding site" evidence="5">
    <location>
        <position position="250"/>
    </location>
    <ligand>
        <name>S-adenosyl-L-methionine</name>
        <dbReference type="ChEBI" id="CHEBI:59789"/>
    </ligand>
</feature>
<keyword evidence="4 5" id="KW-0694">RNA-binding</keyword>
<feature type="active site" description="Nucleophile" evidence="5">
    <location>
        <position position="324"/>
    </location>
</feature>
<dbReference type="InterPro" id="IPR023267">
    <property type="entry name" value="RCMT"/>
</dbReference>
<keyword evidence="2 5" id="KW-0808">Transferase</keyword>
<gene>
    <name evidence="7" type="ORF">C725_0291</name>
</gene>
<feature type="binding site" evidence="5">
    <location>
        <position position="223"/>
    </location>
    <ligand>
        <name>S-adenosyl-L-methionine</name>
        <dbReference type="ChEBI" id="CHEBI:59789"/>
    </ligand>
</feature>
<keyword evidence="8" id="KW-1185">Reference proteome</keyword>
<keyword evidence="3 5" id="KW-0949">S-adenosyl-L-methionine</keyword>
<dbReference type="EMBL" id="AMRV01000001">
    <property type="protein sequence ID" value="EMD84361.1"/>
    <property type="molecule type" value="Genomic_DNA"/>
</dbReference>
<dbReference type="PROSITE" id="PS51686">
    <property type="entry name" value="SAM_MT_RSMB_NOP"/>
    <property type="match status" value="1"/>
</dbReference>
<dbReference type="PRINTS" id="PR02008">
    <property type="entry name" value="RCMTFAMILY"/>
</dbReference>
<dbReference type="PANTHER" id="PTHR22807:SF53">
    <property type="entry name" value="RIBOSOMAL RNA SMALL SUBUNIT METHYLTRANSFERASE B-RELATED"/>
    <property type="match status" value="1"/>
</dbReference>
<sequence length="370" mass="39705">MTPAARVQAAIEILDLVIEAAREGGAAADVIVQRYFRSRRYAGSKDRRAVRDLVFDTIRAIGERPESGRAAILGAKPELEEWFGTGGHAPEPIAPAEGRAETSLAPNWLLAKLGKRADPALLSRAGIDLRVNTLRAERPQMLHLGQPIADLPNGIAGAPEDIAARPEYEDGRVEIQDAGSQRIVQMCGAAPGMTVVDLCAGAGGKTLALAADMAAEGRLIAADTDRMRLGALRPRAERAGATMIESRLLDPQREMEALTDLAGAADVVLVDAPCSGTGTWRRNPEARWRLTPERLQRLTRIQAQLITLGASLVRPGGSLVYAVCSLLPDEGDHIVSGFGDPQMRLTDTRLLTPQKDGSDGFFIARFERAC</sequence>
<organism evidence="7 8">
    <name type="scientific">Pacificimonas flava</name>
    <dbReference type="NCBI Taxonomy" id="1234595"/>
    <lineage>
        <taxon>Bacteria</taxon>
        <taxon>Pseudomonadati</taxon>
        <taxon>Pseudomonadota</taxon>
        <taxon>Alphaproteobacteria</taxon>
        <taxon>Sphingomonadales</taxon>
        <taxon>Sphingosinicellaceae</taxon>
        <taxon>Pacificimonas</taxon>
    </lineage>
</organism>
<evidence type="ECO:0000313" key="8">
    <source>
        <dbReference type="Proteomes" id="UP000011717"/>
    </source>
</evidence>
<comment type="similarity">
    <text evidence="5">Belongs to the class I-like SAM-binding methyltransferase superfamily. RsmB/NOP family.</text>
</comment>
<protein>
    <submittedName>
        <fullName evidence="7">tRNA and rRNA cytosine-C5-methylase</fullName>
    </submittedName>
</protein>
<accession>M2TRG9</accession>
<dbReference type="Proteomes" id="UP000011717">
    <property type="component" value="Unassembled WGS sequence"/>
</dbReference>
<dbReference type="RefSeq" id="WP_008599691.1">
    <property type="nucleotide sequence ID" value="NZ_AMRV01000001.1"/>
</dbReference>
<proteinExistence type="inferred from homology"/>
<feature type="binding site" evidence="5">
    <location>
        <position position="271"/>
    </location>
    <ligand>
        <name>S-adenosyl-L-methionine</name>
        <dbReference type="ChEBI" id="CHEBI:59789"/>
    </ligand>
</feature>
<dbReference type="Gene3D" id="3.40.50.150">
    <property type="entry name" value="Vaccinia Virus protein VP39"/>
    <property type="match status" value="1"/>
</dbReference>
<name>M2TRG9_9SPHN</name>
<dbReference type="GO" id="GO:0003723">
    <property type="term" value="F:RNA binding"/>
    <property type="evidence" value="ECO:0007669"/>
    <property type="project" value="UniProtKB-UniRule"/>
</dbReference>
<evidence type="ECO:0000256" key="1">
    <source>
        <dbReference type="ARBA" id="ARBA00022603"/>
    </source>
</evidence>
<dbReference type="InterPro" id="IPR001678">
    <property type="entry name" value="MeTrfase_RsmB-F_NOP2_dom"/>
</dbReference>
<dbReference type="OrthoDB" id="9810297at2"/>
<dbReference type="Pfam" id="PF01189">
    <property type="entry name" value="Methyltr_RsmB-F"/>
    <property type="match status" value="1"/>
</dbReference>
<dbReference type="GO" id="GO:0001510">
    <property type="term" value="P:RNA methylation"/>
    <property type="evidence" value="ECO:0007669"/>
    <property type="project" value="InterPro"/>
</dbReference>
<dbReference type="PATRIC" id="fig|1234595.3.peg.291"/>
<dbReference type="SUPFAM" id="SSF53335">
    <property type="entry name" value="S-adenosyl-L-methionine-dependent methyltransferases"/>
    <property type="match status" value="1"/>
</dbReference>
<dbReference type="InterPro" id="IPR029063">
    <property type="entry name" value="SAM-dependent_MTases_sf"/>
</dbReference>
<evidence type="ECO:0000256" key="2">
    <source>
        <dbReference type="ARBA" id="ARBA00022679"/>
    </source>
</evidence>
<evidence type="ECO:0000313" key="7">
    <source>
        <dbReference type="EMBL" id="EMD84361.1"/>
    </source>
</evidence>
<dbReference type="AlphaFoldDB" id="M2TRG9"/>
<evidence type="ECO:0000259" key="6">
    <source>
        <dbReference type="PROSITE" id="PS51686"/>
    </source>
</evidence>
<dbReference type="InterPro" id="IPR049560">
    <property type="entry name" value="MeTrfase_RsmB-F_NOP2_cat"/>
</dbReference>
<feature type="domain" description="SAM-dependent MTase RsmB/NOP-type" evidence="6">
    <location>
        <begin position="103"/>
        <end position="370"/>
    </location>
</feature>
<dbReference type="PANTHER" id="PTHR22807">
    <property type="entry name" value="NOP2 YEAST -RELATED NOL1/NOP2/FMU SUN DOMAIN-CONTAINING"/>
    <property type="match status" value="1"/>
</dbReference>
<comment type="caution">
    <text evidence="7">The sequence shown here is derived from an EMBL/GenBank/DDBJ whole genome shotgun (WGS) entry which is preliminary data.</text>
</comment>
<evidence type="ECO:0000256" key="4">
    <source>
        <dbReference type="ARBA" id="ARBA00022884"/>
    </source>
</evidence>